<evidence type="ECO:0000313" key="1">
    <source>
        <dbReference type="EMBL" id="KAF0709409.1"/>
    </source>
</evidence>
<comment type="caution">
    <text evidence="1">The sequence shown here is derived from an EMBL/GenBank/DDBJ whole genome shotgun (WGS) entry which is preliminary data.</text>
</comment>
<dbReference type="EMBL" id="VUJU01011919">
    <property type="protein sequence ID" value="KAF0709409.1"/>
    <property type="molecule type" value="Genomic_DNA"/>
</dbReference>
<protein>
    <submittedName>
        <fullName evidence="1">Uncharacterized protein</fullName>
    </submittedName>
</protein>
<dbReference type="InterPro" id="IPR012337">
    <property type="entry name" value="RNaseH-like_sf"/>
</dbReference>
<gene>
    <name evidence="1" type="ORF">FWK35_00038238</name>
</gene>
<evidence type="ECO:0000313" key="2">
    <source>
        <dbReference type="Proteomes" id="UP000478052"/>
    </source>
</evidence>
<dbReference type="AlphaFoldDB" id="A0A6G0VWI6"/>
<dbReference type="PANTHER" id="PTHR37162">
    <property type="entry name" value="HAT FAMILY DIMERISATION DOMAINCONTAINING PROTEIN-RELATED"/>
    <property type="match status" value="1"/>
</dbReference>
<accession>A0A6G0VWI6</accession>
<dbReference type="Proteomes" id="UP000478052">
    <property type="component" value="Unassembled WGS sequence"/>
</dbReference>
<proteinExistence type="predicted"/>
<name>A0A6G0VWI6_APHCR</name>
<organism evidence="1 2">
    <name type="scientific">Aphis craccivora</name>
    <name type="common">Cowpea aphid</name>
    <dbReference type="NCBI Taxonomy" id="307492"/>
    <lineage>
        <taxon>Eukaryota</taxon>
        <taxon>Metazoa</taxon>
        <taxon>Ecdysozoa</taxon>
        <taxon>Arthropoda</taxon>
        <taxon>Hexapoda</taxon>
        <taxon>Insecta</taxon>
        <taxon>Pterygota</taxon>
        <taxon>Neoptera</taxon>
        <taxon>Paraneoptera</taxon>
        <taxon>Hemiptera</taxon>
        <taxon>Sternorrhyncha</taxon>
        <taxon>Aphidomorpha</taxon>
        <taxon>Aphidoidea</taxon>
        <taxon>Aphididae</taxon>
        <taxon>Aphidini</taxon>
        <taxon>Aphis</taxon>
        <taxon>Aphis</taxon>
    </lineage>
</organism>
<reference evidence="1 2" key="1">
    <citation type="submission" date="2019-08" db="EMBL/GenBank/DDBJ databases">
        <title>Whole genome of Aphis craccivora.</title>
        <authorList>
            <person name="Voronova N.V."/>
            <person name="Shulinski R.S."/>
            <person name="Bandarenka Y.V."/>
            <person name="Zhorov D.G."/>
            <person name="Warner D."/>
        </authorList>
    </citation>
    <scope>NUCLEOTIDE SEQUENCE [LARGE SCALE GENOMIC DNA]</scope>
    <source>
        <strain evidence="1">180601</strain>
        <tissue evidence="1">Whole Body</tissue>
    </source>
</reference>
<dbReference type="OrthoDB" id="6618748at2759"/>
<sequence length="665" mass="75775">MGKPQYSQKFREEWLTDKLFKDWLLKIENDSSKTRCRFCKSEINAKRYDLVQHSKSKKHIQASKAFSTSRSITSLVNTSTIKTSMAEGGLALFIAAHCSILSCDHLGVLCAKQFQDSEAGKGIKMHRTKCTTVICNILSPHFEINLKKSIADQPYSILIDESTDISVLKFLGVTIMYFDRQIGKIMSTYLSLVEMQACDADAITDAVCKTIKEKGLDITKMVGLGSDNASVMVGINNGVYKKLKEKVPSLIHIPCVCHSLQLAVSAATSATLPRNIEYLIKETYNWFSHSTLRQAQYKNVYNAINNGHNPLKIVKACDTRWLSIETAVSRILNQWIELKTLFQIARQKEKCYNAEILFNMYNDNNNLAYLTYLHPVLLEIQIVNKAFESNNVDSSKLLNDLTNLVCSIAKRFVNPYCKENPLTCNMDSYTSPNIQWPLEFAMILEKSNSSEDEKKQLKERLVHFLQMLLKQLQQRLPKNVAILEKVSMMSVKNTLKLIKEPLTPLLNLFKFDINKIDKINHQWQNLTNINWIEQTNTTQFWKEVSEYTDASGLNPYFDVSSVALQILILPWSNADVERLFSQINVVKTKLRNRMGPKLLNSILTIRAGLKREGMCCSKYVLPADILNSITKSYITPSQNQNQDNEGVDDNMVELMDIDVHCPILL</sequence>
<keyword evidence="2" id="KW-1185">Reference proteome</keyword>
<dbReference type="SUPFAM" id="SSF53098">
    <property type="entry name" value="Ribonuclease H-like"/>
    <property type="match status" value="1"/>
</dbReference>
<dbReference type="PANTHER" id="PTHR37162:SF1">
    <property type="entry name" value="BED-TYPE DOMAIN-CONTAINING PROTEIN"/>
    <property type="match status" value="1"/>
</dbReference>